<dbReference type="EMBL" id="AMYD01002978">
    <property type="protein sequence ID" value="EQB47408.1"/>
    <property type="molecule type" value="Genomic_DNA"/>
</dbReference>
<protein>
    <submittedName>
        <fullName evidence="1">Uncharacterized protein</fullName>
    </submittedName>
</protein>
<proteinExistence type="predicted"/>
<organism evidence="1 2">
    <name type="scientific">Colletotrichum gloeosporioides (strain Cg-14)</name>
    <name type="common">Anthracnose fungus</name>
    <name type="synonym">Glomerella cingulata</name>
    <dbReference type="NCBI Taxonomy" id="1237896"/>
    <lineage>
        <taxon>Eukaryota</taxon>
        <taxon>Fungi</taxon>
        <taxon>Dikarya</taxon>
        <taxon>Ascomycota</taxon>
        <taxon>Pezizomycotina</taxon>
        <taxon>Sordariomycetes</taxon>
        <taxon>Hypocreomycetidae</taxon>
        <taxon>Glomerellales</taxon>
        <taxon>Glomerellaceae</taxon>
        <taxon>Colletotrichum</taxon>
        <taxon>Colletotrichum gloeosporioides species complex</taxon>
    </lineage>
</organism>
<dbReference type="HOGENOM" id="CLU_3430943_0_0_1"/>
<accession>T0K3N9</accession>
<gene>
    <name evidence="1" type="ORF">CGLO_13449</name>
</gene>
<evidence type="ECO:0000313" key="1">
    <source>
        <dbReference type="EMBL" id="EQB47408.1"/>
    </source>
</evidence>
<dbReference type="Proteomes" id="UP000015530">
    <property type="component" value="Unassembled WGS sequence"/>
</dbReference>
<sequence>MIFGKKLMLMIHDTNPAL</sequence>
<evidence type="ECO:0000313" key="2">
    <source>
        <dbReference type="Proteomes" id="UP000015530"/>
    </source>
</evidence>
<comment type="caution">
    <text evidence="1">The sequence shown here is derived from an EMBL/GenBank/DDBJ whole genome shotgun (WGS) entry which is preliminary data.</text>
</comment>
<reference evidence="2" key="1">
    <citation type="journal article" date="2013" name="Mol. Plant Microbe Interact.">
        <title>Global aspects of pacC regulation of pathogenicity genes in Colletotrichum gloeosporioides as revealed by transcriptome analysis.</title>
        <authorList>
            <person name="Alkan N."/>
            <person name="Meng X."/>
            <person name="Friedlander G."/>
            <person name="Reuveni E."/>
            <person name="Sukno S."/>
            <person name="Sherman A."/>
            <person name="Thon M."/>
            <person name="Fluhr R."/>
            <person name="Prusky D."/>
        </authorList>
    </citation>
    <scope>NUCLEOTIDE SEQUENCE [LARGE SCALE GENOMIC DNA]</scope>
    <source>
        <strain evidence="2">Cg-14</strain>
    </source>
</reference>
<name>T0K3N9_COLGC</name>
<dbReference type="AlphaFoldDB" id="T0K3N9"/>